<proteinExistence type="predicted"/>
<gene>
    <name evidence="1" type="ORF">UFOVP723_64</name>
</gene>
<protein>
    <submittedName>
        <fullName evidence="1">Uncharacterized protein</fullName>
    </submittedName>
</protein>
<reference evidence="1" key="1">
    <citation type="submission" date="2020-04" db="EMBL/GenBank/DDBJ databases">
        <authorList>
            <person name="Chiriac C."/>
            <person name="Salcher M."/>
            <person name="Ghai R."/>
            <person name="Kavagutti S V."/>
        </authorList>
    </citation>
    <scope>NUCLEOTIDE SEQUENCE</scope>
</reference>
<organism evidence="1">
    <name type="scientific">uncultured Caudovirales phage</name>
    <dbReference type="NCBI Taxonomy" id="2100421"/>
    <lineage>
        <taxon>Viruses</taxon>
        <taxon>Duplodnaviria</taxon>
        <taxon>Heunggongvirae</taxon>
        <taxon>Uroviricota</taxon>
        <taxon>Caudoviricetes</taxon>
        <taxon>Peduoviridae</taxon>
        <taxon>Maltschvirus</taxon>
        <taxon>Maltschvirus maltsch</taxon>
    </lineage>
</organism>
<evidence type="ECO:0000313" key="1">
    <source>
        <dbReference type="EMBL" id="CAB4160100.1"/>
    </source>
</evidence>
<accession>A0A6J5NJU5</accession>
<name>A0A6J5NJU5_9CAUD</name>
<dbReference type="EMBL" id="LR796697">
    <property type="protein sequence ID" value="CAB4160100.1"/>
    <property type="molecule type" value="Genomic_DNA"/>
</dbReference>
<sequence length="147" mass="17131">MQYIDESDPCWSGYEMIGMKKKGGRKVPNCVPINEADGYCPSCLIEYIKESYATKTPEFIEMLRPGLNEAEYQGRKVQLGKPMRGDVKKFKVYVKNAKGNVVKVNFGDPNMRIRKSNPARRRSFRARHRCHTAKDRTSARYWSCRKW</sequence>